<name>A0A556TSA8_BAGYA</name>
<keyword evidence="2" id="KW-1185">Reference proteome</keyword>
<evidence type="ECO:0000313" key="1">
    <source>
        <dbReference type="EMBL" id="TSK53757.1"/>
    </source>
</evidence>
<proteinExistence type="predicted"/>
<evidence type="ECO:0000313" key="2">
    <source>
        <dbReference type="Proteomes" id="UP000319801"/>
    </source>
</evidence>
<dbReference type="AlphaFoldDB" id="A0A556TSA8"/>
<accession>A0A556TSA8</accession>
<dbReference type="EMBL" id="VCAZ01000015">
    <property type="protein sequence ID" value="TSK53757.1"/>
    <property type="molecule type" value="Genomic_DNA"/>
</dbReference>
<protein>
    <submittedName>
        <fullName evidence="1">Uncharacterized protein</fullName>
    </submittedName>
</protein>
<comment type="caution">
    <text evidence="1">The sequence shown here is derived from an EMBL/GenBank/DDBJ whole genome shotgun (WGS) entry which is preliminary data.</text>
</comment>
<reference evidence="1 2" key="1">
    <citation type="journal article" date="2019" name="Genome Biol. Evol.">
        <title>Whole-Genome Sequencing of the Giant Devil Catfish, Bagarius yarrelli.</title>
        <authorList>
            <person name="Jiang W."/>
            <person name="Lv Y."/>
            <person name="Cheng L."/>
            <person name="Yang K."/>
            <person name="Chao B."/>
            <person name="Wang X."/>
            <person name="Li Y."/>
            <person name="Pan X."/>
            <person name="You X."/>
            <person name="Zhang Y."/>
            <person name="Yang J."/>
            <person name="Li J."/>
            <person name="Zhang X."/>
            <person name="Liu S."/>
            <person name="Sun C."/>
            <person name="Yang J."/>
            <person name="Shi Q."/>
        </authorList>
    </citation>
    <scope>NUCLEOTIDE SEQUENCE [LARGE SCALE GENOMIC DNA]</scope>
    <source>
        <strain evidence="1">JWS20170419001</strain>
        <tissue evidence="1">Muscle</tissue>
    </source>
</reference>
<organism evidence="1 2">
    <name type="scientific">Bagarius yarrelli</name>
    <name type="common">Goonch</name>
    <name type="synonym">Bagrus yarrelli</name>
    <dbReference type="NCBI Taxonomy" id="175774"/>
    <lineage>
        <taxon>Eukaryota</taxon>
        <taxon>Metazoa</taxon>
        <taxon>Chordata</taxon>
        <taxon>Craniata</taxon>
        <taxon>Vertebrata</taxon>
        <taxon>Euteleostomi</taxon>
        <taxon>Actinopterygii</taxon>
        <taxon>Neopterygii</taxon>
        <taxon>Teleostei</taxon>
        <taxon>Ostariophysi</taxon>
        <taxon>Siluriformes</taxon>
        <taxon>Sisoridae</taxon>
        <taxon>Sisorinae</taxon>
        <taxon>Bagarius</taxon>
    </lineage>
</organism>
<sequence length="128" mass="14133">MKTPADVTVNGFLKSHLAPPNAFLEEKCLSYVSHEVDNVSTVYVLTLSWYVGLELEVFRALLCSPTLNTTSVRFGSARPCPCCQKRLQVKYFLLGRSTVGACGKVAEFTAAACFLPHGCVYYPDLYVQ</sequence>
<gene>
    <name evidence="1" type="ORF">Baya_3317</name>
</gene>
<dbReference type="Proteomes" id="UP000319801">
    <property type="component" value="Unassembled WGS sequence"/>
</dbReference>